<dbReference type="RefSeq" id="XP_044659292.1">
    <property type="nucleotide sequence ID" value="XM_044803357.1"/>
</dbReference>
<protein>
    <recommendedName>
        <fullName evidence="4">F-box domain-containing protein</fullName>
    </recommendedName>
</protein>
<proteinExistence type="predicted"/>
<name>A0A9P3FJG2_9PEZI</name>
<comment type="caution">
    <text evidence="2">The sequence shown here is derived from an EMBL/GenBank/DDBJ whole genome shotgun (WGS) entry which is preliminary data.</text>
</comment>
<evidence type="ECO:0000256" key="1">
    <source>
        <dbReference type="SAM" id="MobiDB-lite"/>
    </source>
</evidence>
<sequence length="280" mass="32693">MCDMNNMEVMQAGAVDELATTDARIEQLREKLRQLDELRDPLLLRIEKWNQNRPFPPFLRLPRELREMIYDRYNSDTTCYHEGYLRSLAQICRQVREEYIEWLGWNRPLVVDRWLYYLYRRYIDRGQIESVWPSMRAQIIRRVQLVDVEARPEAAADCRLNVASGEVSLIELTETDDLIQKQRWRQVPGKSSVCFERLRLLGKFIAEDGGAVEKEHFDLIFAVSRIDTGPTDPQAWLRSELQQAETTKILEMLPFSSTNFEDCSSTSASESGSSLSDSED</sequence>
<organism evidence="2 3">
    <name type="scientific">Cercospora kikuchii</name>
    <dbReference type="NCBI Taxonomy" id="84275"/>
    <lineage>
        <taxon>Eukaryota</taxon>
        <taxon>Fungi</taxon>
        <taxon>Dikarya</taxon>
        <taxon>Ascomycota</taxon>
        <taxon>Pezizomycotina</taxon>
        <taxon>Dothideomycetes</taxon>
        <taxon>Dothideomycetidae</taxon>
        <taxon>Mycosphaerellales</taxon>
        <taxon>Mycosphaerellaceae</taxon>
        <taxon>Cercospora</taxon>
    </lineage>
</organism>
<reference evidence="2 3" key="1">
    <citation type="submission" date="2021-01" db="EMBL/GenBank/DDBJ databases">
        <title>Cercospora kikuchii MAFF 305040 whole genome shotgun sequence.</title>
        <authorList>
            <person name="Kashiwa T."/>
            <person name="Suzuki T."/>
        </authorList>
    </citation>
    <scope>NUCLEOTIDE SEQUENCE [LARGE SCALE GENOMIC DNA]</scope>
    <source>
        <strain evidence="2 3">MAFF 305040</strain>
    </source>
</reference>
<accession>A0A9P3FJG2</accession>
<evidence type="ECO:0000313" key="2">
    <source>
        <dbReference type="EMBL" id="GIZ44805.1"/>
    </source>
</evidence>
<evidence type="ECO:0008006" key="4">
    <source>
        <dbReference type="Google" id="ProtNLM"/>
    </source>
</evidence>
<feature type="compositionally biased region" description="Low complexity" evidence="1">
    <location>
        <begin position="261"/>
        <end position="280"/>
    </location>
</feature>
<dbReference type="Proteomes" id="UP000825890">
    <property type="component" value="Unassembled WGS sequence"/>
</dbReference>
<dbReference type="EMBL" id="BOLY01000005">
    <property type="protein sequence ID" value="GIZ44805.1"/>
    <property type="molecule type" value="Genomic_DNA"/>
</dbReference>
<feature type="region of interest" description="Disordered" evidence="1">
    <location>
        <begin position="260"/>
        <end position="280"/>
    </location>
</feature>
<evidence type="ECO:0000313" key="3">
    <source>
        <dbReference type="Proteomes" id="UP000825890"/>
    </source>
</evidence>
<gene>
    <name evidence="2" type="ORF">CKM354_000799200</name>
</gene>
<dbReference type="GeneID" id="68293567"/>
<dbReference type="AlphaFoldDB" id="A0A9P3FJG2"/>
<keyword evidence="3" id="KW-1185">Reference proteome</keyword>
<dbReference type="OrthoDB" id="3650441at2759"/>